<dbReference type="CDD" id="cd17546">
    <property type="entry name" value="REC_hyHK_CKI1_RcsC-like"/>
    <property type="match status" value="1"/>
</dbReference>
<dbReference type="PANTHER" id="PTHR43047">
    <property type="entry name" value="TWO-COMPONENT HISTIDINE PROTEIN KINASE"/>
    <property type="match status" value="1"/>
</dbReference>
<dbReference type="SMART" id="SM00388">
    <property type="entry name" value="HisKA"/>
    <property type="match status" value="1"/>
</dbReference>
<dbReference type="PROSITE" id="PS50109">
    <property type="entry name" value="HIS_KIN"/>
    <property type="match status" value="1"/>
</dbReference>
<dbReference type="Pfam" id="PF00072">
    <property type="entry name" value="Response_reg"/>
    <property type="match status" value="1"/>
</dbReference>
<evidence type="ECO:0000256" key="3">
    <source>
        <dbReference type="ARBA" id="ARBA00022553"/>
    </source>
</evidence>
<dbReference type="SMART" id="SM00448">
    <property type="entry name" value="REC"/>
    <property type="match status" value="1"/>
</dbReference>
<dbReference type="EC" id="2.7.13.3" evidence="2"/>
<dbReference type="Gene3D" id="3.40.50.2300">
    <property type="match status" value="1"/>
</dbReference>
<dbReference type="Pfam" id="PF08448">
    <property type="entry name" value="PAS_4"/>
    <property type="match status" value="1"/>
</dbReference>
<dbReference type="InterPro" id="IPR013656">
    <property type="entry name" value="PAS_4"/>
</dbReference>
<dbReference type="PANTHER" id="PTHR43047:SF64">
    <property type="entry name" value="HISTIDINE KINASE CONTAINING CHEY-HOMOLOGOUS RECEIVER DOMAIN AND PAS DOMAIN-RELATED"/>
    <property type="match status" value="1"/>
</dbReference>
<evidence type="ECO:0000313" key="10">
    <source>
        <dbReference type="EMBL" id="MFD1189007.1"/>
    </source>
</evidence>
<dbReference type="InterPro" id="IPR000700">
    <property type="entry name" value="PAS-assoc_C"/>
</dbReference>
<dbReference type="InterPro" id="IPR011006">
    <property type="entry name" value="CheY-like_superfamily"/>
</dbReference>
<gene>
    <name evidence="10" type="ORF">ACFQ27_00320</name>
</gene>
<name>A0ABW3SVW2_9CAUL</name>
<comment type="catalytic activity">
    <reaction evidence="1">
        <text>ATP + protein L-histidine = ADP + protein N-phospho-L-histidine.</text>
        <dbReference type="EC" id="2.7.13.3"/>
    </reaction>
</comment>
<dbReference type="SUPFAM" id="SSF55874">
    <property type="entry name" value="ATPase domain of HSP90 chaperone/DNA topoisomerase II/histidine kinase"/>
    <property type="match status" value="1"/>
</dbReference>
<dbReference type="InterPro" id="IPR003661">
    <property type="entry name" value="HisK_dim/P_dom"/>
</dbReference>
<dbReference type="InterPro" id="IPR004358">
    <property type="entry name" value="Sig_transdc_His_kin-like_C"/>
</dbReference>
<dbReference type="PROSITE" id="PS50110">
    <property type="entry name" value="RESPONSE_REGULATORY"/>
    <property type="match status" value="1"/>
</dbReference>
<keyword evidence="5 10" id="KW-0418">Kinase</keyword>
<evidence type="ECO:0000256" key="4">
    <source>
        <dbReference type="ARBA" id="ARBA00022679"/>
    </source>
</evidence>
<dbReference type="GO" id="GO:0016301">
    <property type="term" value="F:kinase activity"/>
    <property type="evidence" value="ECO:0007669"/>
    <property type="project" value="UniProtKB-KW"/>
</dbReference>
<evidence type="ECO:0000256" key="6">
    <source>
        <dbReference type="PROSITE-ProRule" id="PRU00169"/>
    </source>
</evidence>
<dbReference type="InterPro" id="IPR035965">
    <property type="entry name" value="PAS-like_dom_sf"/>
</dbReference>
<keyword evidence="4" id="KW-0808">Transferase</keyword>
<dbReference type="NCBIfam" id="TIGR00229">
    <property type="entry name" value="sensory_box"/>
    <property type="match status" value="1"/>
</dbReference>
<dbReference type="InterPro" id="IPR003594">
    <property type="entry name" value="HATPase_dom"/>
</dbReference>
<dbReference type="RefSeq" id="WP_377351953.1">
    <property type="nucleotide sequence ID" value="NZ_JBHTLQ010000001.1"/>
</dbReference>
<organism evidence="10 11">
    <name type="scientific">Phenylobacterium conjunctum</name>
    <dbReference type="NCBI Taxonomy" id="1298959"/>
    <lineage>
        <taxon>Bacteria</taxon>
        <taxon>Pseudomonadati</taxon>
        <taxon>Pseudomonadota</taxon>
        <taxon>Alphaproteobacteria</taxon>
        <taxon>Caulobacterales</taxon>
        <taxon>Caulobacteraceae</taxon>
        <taxon>Phenylobacterium</taxon>
    </lineage>
</organism>
<dbReference type="InterPro" id="IPR036890">
    <property type="entry name" value="HATPase_C_sf"/>
</dbReference>
<dbReference type="CDD" id="cd00130">
    <property type="entry name" value="PAS"/>
    <property type="match status" value="1"/>
</dbReference>
<dbReference type="PRINTS" id="PR00344">
    <property type="entry name" value="BCTRLSENSOR"/>
</dbReference>
<evidence type="ECO:0000256" key="2">
    <source>
        <dbReference type="ARBA" id="ARBA00012438"/>
    </source>
</evidence>
<dbReference type="SUPFAM" id="SSF47384">
    <property type="entry name" value="Homodimeric domain of signal transducing histidine kinase"/>
    <property type="match status" value="1"/>
</dbReference>
<dbReference type="SUPFAM" id="SSF55785">
    <property type="entry name" value="PYP-like sensor domain (PAS domain)"/>
    <property type="match status" value="1"/>
</dbReference>
<feature type="modified residue" description="4-aspartylphosphate" evidence="6">
    <location>
        <position position="438"/>
    </location>
</feature>
<dbReference type="SUPFAM" id="SSF52172">
    <property type="entry name" value="CheY-like"/>
    <property type="match status" value="1"/>
</dbReference>
<evidence type="ECO:0000259" key="8">
    <source>
        <dbReference type="PROSITE" id="PS50110"/>
    </source>
</evidence>
<dbReference type="InterPro" id="IPR000014">
    <property type="entry name" value="PAS"/>
</dbReference>
<dbReference type="Pfam" id="PF00512">
    <property type="entry name" value="HisKA"/>
    <property type="match status" value="1"/>
</dbReference>
<evidence type="ECO:0000259" key="9">
    <source>
        <dbReference type="PROSITE" id="PS50113"/>
    </source>
</evidence>
<reference evidence="11" key="1">
    <citation type="journal article" date="2019" name="Int. J. Syst. Evol. Microbiol.">
        <title>The Global Catalogue of Microorganisms (GCM) 10K type strain sequencing project: providing services to taxonomists for standard genome sequencing and annotation.</title>
        <authorList>
            <consortium name="The Broad Institute Genomics Platform"/>
            <consortium name="The Broad Institute Genome Sequencing Center for Infectious Disease"/>
            <person name="Wu L."/>
            <person name="Ma J."/>
        </authorList>
    </citation>
    <scope>NUCLEOTIDE SEQUENCE [LARGE SCALE GENOMIC DNA]</scope>
    <source>
        <strain evidence="11">CCUG 55074</strain>
    </source>
</reference>
<dbReference type="CDD" id="cd00082">
    <property type="entry name" value="HisKA"/>
    <property type="match status" value="1"/>
</dbReference>
<dbReference type="Gene3D" id="3.30.565.10">
    <property type="entry name" value="Histidine kinase-like ATPase, C-terminal domain"/>
    <property type="match status" value="1"/>
</dbReference>
<feature type="domain" description="Histidine kinase" evidence="7">
    <location>
        <begin position="148"/>
        <end position="362"/>
    </location>
</feature>
<proteinExistence type="predicted"/>
<evidence type="ECO:0000256" key="1">
    <source>
        <dbReference type="ARBA" id="ARBA00000085"/>
    </source>
</evidence>
<keyword evidence="11" id="KW-1185">Reference proteome</keyword>
<dbReference type="Gene3D" id="1.10.287.130">
    <property type="match status" value="1"/>
</dbReference>
<evidence type="ECO:0000256" key="5">
    <source>
        <dbReference type="ARBA" id="ARBA00022777"/>
    </source>
</evidence>
<dbReference type="InterPro" id="IPR005467">
    <property type="entry name" value="His_kinase_dom"/>
</dbReference>
<dbReference type="InterPro" id="IPR001789">
    <property type="entry name" value="Sig_transdc_resp-reg_receiver"/>
</dbReference>
<comment type="caution">
    <text evidence="10">The sequence shown here is derived from an EMBL/GenBank/DDBJ whole genome shotgun (WGS) entry which is preliminary data.</text>
</comment>
<dbReference type="Proteomes" id="UP001597216">
    <property type="component" value="Unassembled WGS sequence"/>
</dbReference>
<evidence type="ECO:0000259" key="7">
    <source>
        <dbReference type="PROSITE" id="PS50109"/>
    </source>
</evidence>
<protein>
    <recommendedName>
        <fullName evidence="2">histidine kinase</fullName>
        <ecNumber evidence="2">2.7.13.3</ecNumber>
    </recommendedName>
</protein>
<evidence type="ECO:0000313" key="11">
    <source>
        <dbReference type="Proteomes" id="UP001597216"/>
    </source>
</evidence>
<dbReference type="EMBL" id="JBHTLQ010000001">
    <property type="protein sequence ID" value="MFD1189007.1"/>
    <property type="molecule type" value="Genomic_DNA"/>
</dbReference>
<feature type="domain" description="PAC" evidence="9">
    <location>
        <begin position="74"/>
        <end position="126"/>
    </location>
</feature>
<dbReference type="CDD" id="cd16922">
    <property type="entry name" value="HATPase_EvgS-ArcB-TorS-like"/>
    <property type="match status" value="1"/>
</dbReference>
<keyword evidence="3 6" id="KW-0597">Phosphoprotein</keyword>
<dbReference type="Gene3D" id="3.30.450.20">
    <property type="entry name" value="PAS domain"/>
    <property type="match status" value="1"/>
</dbReference>
<sequence length="524" mass="57009">MREVLAQLFDQENIVVELRPDGSILSANAKFLDLFGYGPEALKHLNHAALVPETEVDLLAFVDTWNRLERGERFASSFRRRASDGRLIILHGAYAPILNIHGELETVFKIAHDITEMESARATALDDALAARKLAEAATRARDRLLANVSHELRTPLTTIDGLARRLRQQPSERVHDFATSIGEATATLTALVDDLLDAAQLESGRFRILPSLCSPRDILTNSLEPFVARAAEKGLTFQVSIVALPDRLVLDALRLRQILSNLAANAVKFTQVGGVQVYANWAEDQLTIRVEDSGLGFDEKDIARLFLPFEQVESLLSRSLGGIGLGLPICQQLVSAMGGSISAEGSPGRGARFTVTIPAATPPLSTPTLAPTLPSDQPTSAVSLNVLSAEDNPAIRLVLSHLLSAENCTPFFAANGEEAYELARKHTPDFFDLCLMDLRMPKCDGHECLKRIRSLPGGQDLWIYALSADLVGDGAGKALMDDFDGALGKPIRPETLAAVIEEARLNSTLRRKRRQAPHATGDQ</sequence>
<accession>A0ABW3SVW2</accession>
<dbReference type="PROSITE" id="PS50113">
    <property type="entry name" value="PAC"/>
    <property type="match status" value="1"/>
</dbReference>
<feature type="domain" description="Response regulatory" evidence="8">
    <location>
        <begin position="386"/>
        <end position="505"/>
    </location>
</feature>
<dbReference type="SMART" id="SM00387">
    <property type="entry name" value="HATPase_c"/>
    <property type="match status" value="1"/>
</dbReference>
<dbReference type="InterPro" id="IPR036097">
    <property type="entry name" value="HisK_dim/P_sf"/>
</dbReference>
<dbReference type="Pfam" id="PF02518">
    <property type="entry name" value="HATPase_c"/>
    <property type="match status" value="1"/>
</dbReference>